<dbReference type="KEGG" id="pfg:AB870_26460"/>
<sequence>MFMSRISSLLPPCSGAASEAGCSSWPRRRHNAVSDPEGRLLMNGERQTSQRFDERRGDVLVRTERIEGLDIAVLTIQPGGAARA</sequence>
<evidence type="ECO:0000313" key="2">
    <source>
        <dbReference type="EMBL" id="AOX47846.1"/>
    </source>
</evidence>
<feature type="compositionally biased region" description="Low complexity" evidence="1">
    <location>
        <begin position="13"/>
        <end position="24"/>
    </location>
</feature>
<dbReference type="AlphaFoldDB" id="A0A1D8X6E5"/>
<name>A0A1D8X6E5_9BURK</name>
<accession>A0A1D8X6E5</accession>
<keyword evidence="2" id="KW-0614">Plasmid</keyword>
<organism evidence="2 3">
    <name type="scientific">Pandoraea faecigallinarum</name>
    <dbReference type="NCBI Taxonomy" id="656179"/>
    <lineage>
        <taxon>Bacteria</taxon>
        <taxon>Pseudomonadati</taxon>
        <taxon>Pseudomonadota</taxon>
        <taxon>Betaproteobacteria</taxon>
        <taxon>Burkholderiales</taxon>
        <taxon>Burkholderiaceae</taxon>
        <taxon>Pandoraea</taxon>
    </lineage>
</organism>
<geneLocation type="plasmid" evidence="2 3">
    <name>pPF72-1</name>
</geneLocation>
<gene>
    <name evidence="2" type="ORF">AB870_26460</name>
</gene>
<dbReference type="Proteomes" id="UP000035651">
    <property type="component" value="Plasmid pPF72-1"/>
</dbReference>
<keyword evidence="3" id="KW-1185">Reference proteome</keyword>
<dbReference type="EMBL" id="CP011808">
    <property type="protein sequence ID" value="AOX47846.1"/>
    <property type="molecule type" value="Genomic_DNA"/>
</dbReference>
<feature type="region of interest" description="Disordered" evidence="1">
    <location>
        <begin position="1"/>
        <end position="31"/>
    </location>
</feature>
<reference evidence="2" key="1">
    <citation type="submission" date="2016-06" db="EMBL/GenBank/DDBJ databases">
        <title>Complete Genome Sequence of Pandoraea faecigallinarum DSM-23572.</title>
        <authorList>
            <person name="Yong D."/>
            <person name="Ee R."/>
            <person name="Lim Y.-L."/>
            <person name="Yin W.-F."/>
            <person name="Chan K.-G."/>
        </authorList>
    </citation>
    <scope>NUCLEOTIDE SEQUENCE</scope>
    <source>
        <strain evidence="2">DSM 23572</strain>
        <plasmid evidence="2">pPF72-1</plasmid>
    </source>
</reference>
<proteinExistence type="predicted"/>
<evidence type="ECO:0000313" key="3">
    <source>
        <dbReference type="Proteomes" id="UP000035651"/>
    </source>
</evidence>
<protein>
    <submittedName>
        <fullName evidence="2">Uncharacterized protein</fullName>
    </submittedName>
</protein>
<evidence type="ECO:0000256" key="1">
    <source>
        <dbReference type="SAM" id="MobiDB-lite"/>
    </source>
</evidence>